<dbReference type="Gene3D" id="3.40.50.2300">
    <property type="match status" value="1"/>
</dbReference>
<sequence length="252" mass="28763">MPQAVHEGTDQEKRPLKALVIDDEQSIIEFIKLGLHYEGFEVVSAPDGEQGVTAAQRCDPDIVILDLMLPDMDGLEVCRRLRENPVTSDVPILMLTARDDVRDRVLGLDSGADDYLTKPFSFEELVARIRAILRRLRRSGHGERAGSPDSAHILQFEDLWMNTATREVRRGNRPIELTATEYNLLHLFMTHPRQVLDRQTILNRVWGYDFLGETNIIEVYVRYLREKIEDTPSSPRLIQTVRGVGYILKGQG</sequence>
<keyword evidence="5" id="KW-0804">Transcription</keyword>
<dbReference type="RefSeq" id="WP_112430537.1">
    <property type="nucleotide sequence ID" value="NZ_MCIF01000002.1"/>
</dbReference>
<dbReference type="PANTHER" id="PTHR48111">
    <property type="entry name" value="REGULATOR OF RPOS"/>
    <property type="match status" value="1"/>
</dbReference>
<dbReference type="SMART" id="SM00448">
    <property type="entry name" value="REC"/>
    <property type="match status" value="1"/>
</dbReference>
<keyword evidence="1 6" id="KW-0597">Phosphoprotein</keyword>
<dbReference type="CDD" id="cd00383">
    <property type="entry name" value="trans_reg_C"/>
    <property type="match status" value="1"/>
</dbReference>
<keyword evidence="11" id="KW-1185">Reference proteome</keyword>
<dbReference type="PANTHER" id="PTHR48111:SF22">
    <property type="entry name" value="REGULATOR OF RPOS"/>
    <property type="match status" value="1"/>
</dbReference>
<dbReference type="FunFam" id="1.10.10.10:FF:000005">
    <property type="entry name" value="Two-component system response regulator"/>
    <property type="match status" value="1"/>
</dbReference>
<dbReference type="GO" id="GO:0006355">
    <property type="term" value="P:regulation of DNA-templated transcription"/>
    <property type="evidence" value="ECO:0007669"/>
    <property type="project" value="InterPro"/>
</dbReference>
<dbReference type="InterPro" id="IPR011006">
    <property type="entry name" value="CheY-like_superfamily"/>
</dbReference>
<dbReference type="AlphaFoldDB" id="A0A328VG69"/>
<protein>
    <submittedName>
        <fullName evidence="10">DNA-binding response regulator</fullName>
    </submittedName>
</protein>
<dbReference type="SUPFAM" id="SSF46894">
    <property type="entry name" value="C-terminal effector domain of the bipartite response regulators"/>
    <property type="match status" value="1"/>
</dbReference>
<feature type="DNA-binding region" description="OmpR/PhoB-type" evidence="7">
    <location>
        <begin position="151"/>
        <end position="250"/>
    </location>
</feature>
<dbReference type="InterPro" id="IPR001789">
    <property type="entry name" value="Sig_transdc_resp-reg_receiver"/>
</dbReference>
<proteinExistence type="predicted"/>
<name>A0A328VG69_9CHLR</name>
<feature type="modified residue" description="4-aspartylphosphate" evidence="6">
    <location>
        <position position="66"/>
    </location>
</feature>
<dbReference type="SMART" id="SM00862">
    <property type="entry name" value="Trans_reg_C"/>
    <property type="match status" value="1"/>
</dbReference>
<keyword evidence="2" id="KW-0902">Two-component regulatory system</keyword>
<evidence type="ECO:0000256" key="7">
    <source>
        <dbReference type="PROSITE-ProRule" id="PRU01091"/>
    </source>
</evidence>
<dbReference type="Gene3D" id="1.10.10.10">
    <property type="entry name" value="Winged helix-like DNA-binding domain superfamily/Winged helix DNA-binding domain"/>
    <property type="match status" value="1"/>
</dbReference>
<dbReference type="Gene3D" id="6.10.250.690">
    <property type="match status" value="1"/>
</dbReference>
<keyword evidence="3" id="KW-0805">Transcription regulation</keyword>
<dbReference type="InterPro" id="IPR016032">
    <property type="entry name" value="Sig_transdc_resp-reg_C-effctor"/>
</dbReference>
<evidence type="ECO:0000259" key="9">
    <source>
        <dbReference type="PROSITE" id="PS51755"/>
    </source>
</evidence>
<dbReference type="PROSITE" id="PS51755">
    <property type="entry name" value="OMPR_PHOB"/>
    <property type="match status" value="1"/>
</dbReference>
<dbReference type="InterPro" id="IPR036388">
    <property type="entry name" value="WH-like_DNA-bd_sf"/>
</dbReference>
<evidence type="ECO:0000256" key="6">
    <source>
        <dbReference type="PROSITE-ProRule" id="PRU00169"/>
    </source>
</evidence>
<dbReference type="GO" id="GO:0032993">
    <property type="term" value="C:protein-DNA complex"/>
    <property type="evidence" value="ECO:0007669"/>
    <property type="project" value="TreeGrafter"/>
</dbReference>
<evidence type="ECO:0000313" key="11">
    <source>
        <dbReference type="Proteomes" id="UP000248706"/>
    </source>
</evidence>
<dbReference type="CDD" id="cd17574">
    <property type="entry name" value="REC_OmpR"/>
    <property type="match status" value="1"/>
</dbReference>
<dbReference type="InterPro" id="IPR039420">
    <property type="entry name" value="WalR-like"/>
</dbReference>
<feature type="domain" description="Response regulatory" evidence="8">
    <location>
        <begin position="17"/>
        <end position="133"/>
    </location>
</feature>
<accession>A0A328VG69</accession>
<dbReference type="Pfam" id="PF00486">
    <property type="entry name" value="Trans_reg_C"/>
    <property type="match status" value="1"/>
</dbReference>
<feature type="domain" description="OmpR/PhoB-type" evidence="9">
    <location>
        <begin position="151"/>
        <end position="250"/>
    </location>
</feature>
<dbReference type="PROSITE" id="PS50110">
    <property type="entry name" value="RESPONSE_REGULATORY"/>
    <property type="match status" value="1"/>
</dbReference>
<dbReference type="Proteomes" id="UP000248706">
    <property type="component" value="Unassembled WGS sequence"/>
</dbReference>
<dbReference type="SUPFAM" id="SSF52172">
    <property type="entry name" value="CheY-like"/>
    <property type="match status" value="1"/>
</dbReference>
<reference evidence="10 11" key="1">
    <citation type="submission" date="2016-08" db="EMBL/GenBank/DDBJ databases">
        <title>Analysis of Carbohydrate Active Enzymes in Thermogemmatispora T81 Reveals Carbohydrate Degradation Ability.</title>
        <authorList>
            <person name="Tomazini A."/>
            <person name="Lal S."/>
            <person name="Stott M."/>
            <person name="Henrissat B."/>
            <person name="Polikarpov I."/>
            <person name="Sparling R."/>
            <person name="Levin D.B."/>
        </authorList>
    </citation>
    <scope>NUCLEOTIDE SEQUENCE [LARGE SCALE GENOMIC DNA]</scope>
    <source>
        <strain evidence="10 11">T81</strain>
    </source>
</reference>
<evidence type="ECO:0000256" key="4">
    <source>
        <dbReference type="ARBA" id="ARBA00023125"/>
    </source>
</evidence>
<dbReference type="OrthoDB" id="9790442at2"/>
<dbReference type="Pfam" id="PF00072">
    <property type="entry name" value="Response_reg"/>
    <property type="match status" value="1"/>
</dbReference>
<evidence type="ECO:0000256" key="3">
    <source>
        <dbReference type="ARBA" id="ARBA00023015"/>
    </source>
</evidence>
<dbReference type="GO" id="GO:0000156">
    <property type="term" value="F:phosphorelay response regulator activity"/>
    <property type="evidence" value="ECO:0007669"/>
    <property type="project" value="TreeGrafter"/>
</dbReference>
<evidence type="ECO:0000256" key="1">
    <source>
        <dbReference type="ARBA" id="ARBA00022553"/>
    </source>
</evidence>
<dbReference type="GO" id="GO:0005829">
    <property type="term" value="C:cytosol"/>
    <property type="evidence" value="ECO:0007669"/>
    <property type="project" value="TreeGrafter"/>
</dbReference>
<dbReference type="InterPro" id="IPR001867">
    <property type="entry name" value="OmpR/PhoB-type_DNA-bd"/>
</dbReference>
<comment type="caution">
    <text evidence="10">The sequence shown here is derived from an EMBL/GenBank/DDBJ whole genome shotgun (WGS) entry which is preliminary data.</text>
</comment>
<dbReference type="EMBL" id="MCIF01000002">
    <property type="protein sequence ID" value="RAQ96726.1"/>
    <property type="molecule type" value="Genomic_DNA"/>
</dbReference>
<dbReference type="GO" id="GO:0000976">
    <property type="term" value="F:transcription cis-regulatory region binding"/>
    <property type="evidence" value="ECO:0007669"/>
    <property type="project" value="TreeGrafter"/>
</dbReference>
<gene>
    <name evidence="10" type="ORF">A4R35_14370</name>
</gene>
<organism evidence="10 11">
    <name type="scientific">Thermogemmatispora tikiterensis</name>
    <dbReference type="NCBI Taxonomy" id="1825093"/>
    <lineage>
        <taxon>Bacteria</taxon>
        <taxon>Bacillati</taxon>
        <taxon>Chloroflexota</taxon>
        <taxon>Ktedonobacteria</taxon>
        <taxon>Thermogemmatisporales</taxon>
        <taxon>Thermogemmatisporaceae</taxon>
        <taxon>Thermogemmatispora</taxon>
    </lineage>
</organism>
<dbReference type="FunFam" id="3.40.50.2300:FF:000001">
    <property type="entry name" value="DNA-binding response regulator PhoB"/>
    <property type="match status" value="1"/>
</dbReference>
<evidence type="ECO:0000259" key="8">
    <source>
        <dbReference type="PROSITE" id="PS50110"/>
    </source>
</evidence>
<evidence type="ECO:0000313" key="10">
    <source>
        <dbReference type="EMBL" id="RAQ96726.1"/>
    </source>
</evidence>
<evidence type="ECO:0000256" key="5">
    <source>
        <dbReference type="ARBA" id="ARBA00023163"/>
    </source>
</evidence>
<evidence type="ECO:0000256" key="2">
    <source>
        <dbReference type="ARBA" id="ARBA00023012"/>
    </source>
</evidence>
<keyword evidence="4 7" id="KW-0238">DNA-binding</keyword>